<keyword evidence="5 8" id="KW-0256">Endoplasmic reticulum</keyword>
<evidence type="ECO:0000256" key="5">
    <source>
        <dbReference type="ARBA" id="ARBA00022824"/>
    </source>
</evidence>
<dbReference type="InterPro" id="IPR055459">
    <property type="entry name" value="OST48_MD"/>
</dbReference>
<evidence type="ECO:0000313" key="12">
    <source>
        <dbReference type="Proteomes" id="UP000272025"/>
    </source>
</evidence>
<keyword evidence="11" id="KW-0808">Transferase</keyword>
<comment type="subcellular location">
    <subcellularLocation>
        <location evidence="8">Endoplasmic reticulum membrane</location>
        <topology evidence="8">Single-pass type I membrane protein</topology>
    </subcellularLocation>
    <subcellularLocation>
        <location evidence="1">Membrane</location>
        <topology evidence="1">Single-pass type I membrane protein</topology>
    </subcellularLocation>
</comment>
<evidence type="ECO:0000256" key="8">
    <source>
        <dbReference type="RuleBase" id="RU361142"/>
    </source>
</evidence>
<comment type="similarity">
    <text evidence="3 8">Belongs to the DDOST 48 kDa subunit family.</text>
</comment>
<dbReference type="GO" id="GO:0008250">
    <property type="term" value="C:oligosaccharyltransferase complex"/>
    <property type="evidence" value="ECO:0007669"/>
    <property type="project" value="TreeGrafter"/>
</dbReference>
<keyword evidence="7 8" id="KW-0472">Membrane</keyword>
<comment type="function">
    <text evidence="8">Subunit of the oligosaccharyl transferase (OST) complex that catalyzes the initial transfer of a defined glycan (Glc(3)Man(9)GlcNAc(2) in eukaryotes) from the lipid carrier dolichol-pyrophosphate to an asparagine residue within an Asn-X-Ser/Thr consensus motif in nascent polypeptide chains, the first step in protein N-glycosylation. N-glycosylation occurs cotranslationally and the complex associates with the Sec61 complex at the channel-forming translocon complex that mediates protein translocation across the endoplasmic reticulum (ER).</text>
</comment>
<comment type="pathway">
    <text evidence="2 8">Protein modification; protein glycosylation.</text>
</comment>
<dbReference type="Pfam" id="PF23358">
    <property type="entry name" value="OST48_MD"/>
    <property type="match status" value="1"/>
</dbReference>
<evidence type="ECO:0000259" key="10">
    <source>
        <dbReference type="Pfam" id="PF23358"/>
    </source>
</evidence>
<evidence type="ECO:0000256" key="1">
    <source>
        <dbReference type="ARBA" id="ARBA00004479"/>
    </source>
</evidence>
<comment type="subunit">
    <text evidence="8">Component of the oligosaccharyltransferase (OST) complex.</text>
</comment>
<evidence type="ECO:0000256" key="3">
    <source>
        <dbReference type="ARBA" id="ARBA00008743"/>
    </source>
</evidence>
<dbReference type="UniPathway" id="UPA00378"/>
<dbReference type="Proteomes" id="UP000272025">
    <property type="component" value="Unassembled WGS sequence"/>
</dbReference>
<dbReference type="InterPro" id="IPR055457">
    <property type="entry name" value="OST48_N"/>
</dbReference>
<gene>
    <name evidence="11" type="ORF">SODALDRAFT_322197</name>
</gene>
<name>A0A3N2Q2I2_SODAK</name>
<dbReference type="InterPro" id="IPR005013">
    <property type="entry name" value="DDOST_48_kDa_subunit"/>
</dbReference>
<evidence type="ECO:0000256" key="7">
    <source>
        <dbReference type="ARBA" id="ARBA00023136"/>
    </source>
</evidence>
<dbReference type="RefSeq" id="XP_028468753.1">
    <property type="nucleotide sequence ID" value="XM_028609692.1"/>
</dbReference>
<feature type="domain" description="OST48 N-terminal" evidence="9">
    <location>
        <begin position="25"/>
        <end position="285"/>
    </location>
</feature>
<keyword evidence="6 8" id="KW-1133">Transmembrane helix</keyword>
<evidence type="ECO:0000256" key="4">
    <source>
        <dbReference type="ARBA" id="ARBA00022692"/>
    </source>
</evidence>
<dbReference type="PANTHER" id="PTHR10830:SF0">
    <property type="entry name" value="DOLICHYL-DIPHOSPHOOLIGOSACCHARIDE--PROTEIN GLYCOSYLTRANSFERASE 48 KDA SUBUNIT"/>
    <property type="match status" value="1"/>
</dbReference>
<evidence type="ECO:0000256" key="2">
    <source>
        <dbReference type="ARBA" id="ARBA00004922"/>
    </source>
</evidence>
<evidence type="ECO:0000313" key="11">
    <source>
        <dbReference type="EMBL" id="ROT40947.1"/>
    </source>
</evidence>
<feature type="domain" description="OST48 middle" evidence="10">
    <location>
        <begin position="308"/>
        <end position="449"/>
    </location>
</feature>
<feature type="signal peptide" evidence="8">
    <location>
        <begin position="1"/>
        <end position="18"/>
    </location>
</feature>
<dbReference type="EMBL" id="ML119052">
    <property type="protein sequence ID" value="ROT40947.1"/>
    <property type="molecule type" value="Genomic_DNA"/>
</dbReference>
<sequence>MKSFLSLFVFLFAAAVHAASAGGDRLLVLLDDVAEKDVYSTFLGDLEGRGFKIDYETPKSENLHLFHLGERVYDHILFFPTKTKGLGPNLTPNILVKFINAHGNILVTNSASTTIPTSLVGLLNELDISLPAERTGLVVDHFNYDTLSADESHDVLVLPAPHPLRPGVKDIFEAGADDVLAFPSGVGHVLGSSALLNPVVRATKTAYSYNPKEQGDVVDPDDLLAAGQQLALVSTFQARNSARLSLIGSAEMLSNKWFDAKVKKLGGDKVGTWNRAFAKKISGWTFQEIGVLRVNTIEHHLAEPGVESEPNPKIYRVGNNVTYSISMSEYSWDSWAPFILPEDDDLQLEVSMLSPFLRMNLELVDKSTDASTYTRSFTLPDKHGIFNFLVNYKRPFFTSVEEKNTFTLRHMAHDEWPRSYAIVAGWPWLLGMFLTFGGFLLFCAVWMYSAPARPTTTKKTQ</sequence>
<dbReference type="GO" id="GO:0018279">
    <property type="term" value="P:protein N-linked glycosylation via asparagine"/>
    <property type="evidence" value="ECO:0007669"/>
    <property type="project" value="UniProtKB-UniRule"/>
</dbReference>
<protein>
    <recommendedName>
        <fullName evidence="8">Dolichyl-diphosphooligosaccharide--protein glycosyltransferase subunit WBP1</fullName>
        <shortName evidence="8">Oligosaccharyl transferase subunit WBP1</shortName>
    </recommendedName>
</protein>
<dbReference type="OrthoDB" id="29105at2759"/>
<dbReference type="STRING" id="1314773.A0A3N2Q2I2"/>
<dbReference type="PANTHER" id="PTHR10830">
    <property type="entry name" value="DOLICHYL-DIPHOSPHOOLIGOSACCHARIDE--PROTEIN GLYCOSYLTRANSFERASE 48 KDA SUBUNIT"/>
    <property type="match status" value="1"/>
</dbReference>
<proteinExistence type="inferred from homology"/>
<reference evidence="11 12" key="1">
    <citation type="journal article" date="2018" name="Mol. Ecol.">
        <title>The obligate alkalophilic soda-lake fungus Sodiomyces alkalinus has shifted to a protein diet.</title>
        <authorList>
            <person name="Grum-Grzhimaylo A.A."/>
            <person name="Falkoski D.L."/>
            <person name="van den Heuvel J."/>
            <person name="Valero-Jimenez C.A."/>
            <person name="Min B."/>
            <person name="Choi I.G."/>
            <person name="Lipzen A."/>
            <person name="Daum C.G."/>
            <person name="Aanen D.K."/>
            <person name="Tsang A."/>
            <person name="Henrissat B."/>
            <person name="Bilanenko E.N."/>
            <person name="de Vries R.P."/>
            <person name="van Kan J.A.L."/>
            <person name="Grigoriev I.V."/>
            <person name="Debets A.J.M."/>
        </authorList>
    </citation>
    <scope>NUCLEOTIDE SEQUENCE [LARGE SCALE GENOMIC DNA]</scope>
    <source>
        <strain evidence="11 12">F11</strain>
    </source>
</reference>
<organism evidence="11 12">
    <name type="scientific">Sodiomyces alkalinus (strain CBS 110278 / VKM F-3762 / F11)</name>
    <name type="common">Alkaliphilic filamentous fungus</name>
    <dbReference type="NCBI Taxonomy" id="1314773"/>
    <lineage>
        <taxon>Eukaryota</taxon>
        <taxon>Fungi</taxon>
        <taxon>Dikarya</taxon>
        <taxon>Ascomycota</taxon>
        <taxon>Pezizomycotina</taxon>
        <taxon>Sordariomycetes</taxon>
        <taxon>Hypocreomycetidae</taxon>
        <taxon>Glomerellales</taxon>
        <taxon>Plectosphaerellaceae</taxon>
        <taxon>Sodiomyces</taxon>
    </lineage>
</organism>
<evidence type="ECO:0000256" key="6">
    <source>
        <dbReference type="ARBA" id="ARBA00022989"/>
    </source>
</evidence>
<dbReference type="GO" id="GO:0016740">
    <property type="term" value="F:transferase activity"/>
    <property type="evidence" value="ECO:0007669"/>
    <property type="project" value="UniProtKB-KW"/>
</dbReference>
<dbReference type="AlphaFoldDB" id="A0A3N2Q2I2"/>
<keyword evidence="12" id="KW-1185">Reference proteome</keyword>
<feature type="transmembrane region" description="Helical" evidence="8">
    <location>
        <begin position="426"/>
        <end position="449"/>
    </location>
</feature>
<keyword evidence="4 8" id="KW-0812">Transmembrane</keyword>
<accession>A0A3N2Q2I2</accession>
<evidence type="ECO:0000259" key="9">
    <source>
        <dbReference type="Pfam" id="PF03345"/>
    </source>
</evidence>
<keyword evidence="8" id="KW-0732">Signal</keyword>
<dbReference type="GeneID" id="39578170"/>
<dbReference type="Pfam" id="PF03345">
    <property type="entry name" value="OST48_N"/>
    <property type="match status" value="1"/>
</dbReference>
<feature type="chain" id="PRO_5017855623" description="Dolichyl-diphosphooligosaccharide--protein glycosyltransferase subunit WBP1" evidence="8">
    <location>
        <begin position="19"/>
        <end position="461"/>
    </location>
</feature>